<evidence type="ECO:0000256" key="10">
    <source>
        <dbReference type="ARBA" id="ARBA00022777"/>
    </source>
</evidence>
<dbReference type="GO" id="GO:0005524">
    <property type="term" value="F:ATP binding"/>
    <property type="evidence" value="ECO:0007669"/>
    <property type="project" value="UniProtKB-KW"/>
</dbReference>
<comment type="subcellular location">
    <subcellularLocation>
        <location evidence="2">Cell membrane</location>
        <topology evidence="2">Multi-pass membrane protein</topology>
    </subcellularLocation>
</comment>
<dbReference type="GO" id="GO:0005886">
    <property type="term" value="C:plasma membrane"/>
    <property type="evidence" value="ECO:0007669"/>
    <property type="project" value="UniProtKB-SubCell"/>
</dbReference>
<proteinExistence type="inferred from homology"/>
<dbReference type="SUPFAM" id="SSF52172">
    <property type="entry name" value="CheY-like"/>
    <property type="match status" value="1"/>
</dbReference>
<evidence type="ECO:0000256" key="17">
    <source>
        <dbReference type="SAM" id="Coils"/>
    </source>
</evidence>
<dbReference type="FunFam" id="1.10.287.130:FF:000003">
    <property type="entry name" value="Histidine kinase"/>
    <property type="match status" value="1"/>
</dbReference>
<dbReference type="CDD" id="cd16922">
    <property type="entry name" value="HATPase_EvgS-ArcB-TorS-like"/>
    <property type="match status" value="1"/>
</dbReference>
<dbReference type="Pfam" id="PF00512">
    <property type="entry name" value="HisKA"/>
    <property type="match status" value="1"/>
</dbReference>
<comment type="caution">
    <text evidence="20">The sequence shown here is derived from an EMBL/GenBank/DDBJ whole genome shotgun (WGS) entry which is preliminary data.</text>
</comment>
<evidence type="ECO:0000256" key="14">
    <source>
        <dbReference type="ARBA" id="ARBA00023136"/>
    </source>
</evidence>
<dbReference type="AlphaFoldDB" id="A0A926USY7"/>
<dbReference type="RefSeq" id="WP_190351078.1">
    <property type="nucleotide sequence ID" value="NZ_JACJPY010000032.1"/>
</dbReference>
<dbReference type="SMART" id="SM00448">
    <property type="entry name" value="REC"/>
    <property type="match status" value="1"/>
</dbReference>
<evidence type="ECO:0000256" key="9">
    <source>
        <dbReference type="ARBA" id="ARBA00022741"/>
    </source>
</evidence>
<dbReference type="Gene3D" id="3.30.565.10">
    <property type="entry name" value="Histidine kinase-like ATPase, C-terminal domain"/>
    <property type="match status" value="1"/>
</dbReference>
<dbReference type="CDD" id="cd00082">
    <property type="entry name" value="HisKA"/>
    <property type="match status" value="1"/>
</dbReference>
<keyword evidence="5" id="KW-1003">Cell membrane</keyword>
<accession>A0A926USY7</accession>
<dbReference type="SUPFAM" id="SSF47384">
    <property type="entry name" value="Homodimeric domain of signal transducing histidine kinase"/>
    <property type="match status" value="1"/>
</dbReference>
<dbReference type="InterPro" id="IPR035965">
    <property type="entry name" value="PAS-like_dom_sf"/>
</dbReference>
<evidence type="ECO:0000256" key="3">
    <source>
        <dbReference type="ARBA" id="ARBA00006402"/>
    </source>
</evidence>
<dbReference type="PANTHER" id="PTHR45339:SF1">
    <property type="entry name" value="HYBRID SIGNAL TRANSDUCTION HISTIDINE KINASE J"/>
    <property type="match status" value="1"/>
</dbReference>
<evidence type="ECO:0000256" key="15">
    <source>
        <dbReference type="ARBA" id="ARBA00074306"/>
    </source>
</evidence>
<keyword evidence="7" id="KW-0808">Transferase</keyword>
<evidence type="ECO:0000256" key="8">
    <source>
        <dbReference type="ARBA" id="ARBA00022692"/>
    </source>
</evidence>
<keyword evidence="14" id="KW-0472">Membrane</keyword>
<dbReference type="Pfam" id="PF00072">
    <property type="entry name" value="Response_reg"/>
    <property type="match status" value="1"/>
</dbReference>
<feature type="coiled-coil region" evidence="17">
    <location>
        <begin position="146"/>
        <end position="187"/>
    </location>
</feature>
<evidence type="ECO:0000256" key="11">
    <source>
        <dbReference type="ARBA" id="ARBA00022840"/>
    </source>
</evidence>
<organism evidence="20 21">
    <name type="scientific">Pseudanabaena cinerea FACHB-1277</name>
    <dbReference type="NCBI Taxonomy" id="2949581"/>
    <lineage>
        <taxon>Bacteria</taxon>
        <taxon>Bacillati</taxon>
        <taxon>Cyanobacteriota</taxon>
        <taxon>Cyanophyceae</taxon>
        <taxon>Pseudanabaenales</taxon>
        <taxon>Pseudanabaenaceae</taxon>
        <taxon>Pseudanabaena</taxon>
        <taxon>Pseudanabaena cinerea</taxon>
    </lineage>
</organism>
<keyword evidence="6 16" id="KW-0597">Phosphoprotein</keyword>
<dbReference type="InterPro" id="IPR005467">
    <property type="entry name" value="His_kinase_dom"/>
</dbReference>
<evidence type="ECO:0000259" key="18">
    <source>
        <dbReference type="PROSITE" id="PS50109"/>
    </source>
</evidence>
<dbReference type="InterPro" id="IPR036890">
    <property type="entry name" value="HATPase_C_sf"/>
</dbReference>
<evidence type="ECO:0000256" key="7">
    <source>
        <dbReference type="ARBA" id="ARBA00022679"/>
    </source>
</evidence>
<dbReference type="InterPro" id="IPR001789">
    <property type="entry name" value="Sig_transdc_resp-reg_receiver"/>
</dbReference>
<dbReference type="InterPro" id="IPR011006">
    <property type="entry name" value="CheY-like_superfamily"/>
</dbReference>
<dbReference type="InterPro" id="IPR004358">
    <property type="entry name" value="Sig_transdc_His_kin-like_C"/>
</dbReference>
<dbReference type="PROSITE" id="PS50110">
    <property type="entry name" value="RESPONSE_REGULATORY"/>
    <property type="match status" value="1"/>
</dbReference>
<keyword evidence="11" id="KW-0067">ATP-binding</keyword>
<comment type="similarity">
    <text evidence="3">In the N-terminal section; belongs to the phytochrome family.</text>
</comment>
<dbReference type="PROSITE" id="PS50109">
    <property type="entry name" value="HIS_KIN"/>
    <property type="match status" value="1"/>
</dbReference>
<comment type="catalytic activity">
    <reaction evidence="1">
        <text>ATP + protein L-histidine = ADP + protein N-phospho-L-histidine.</text>
        <dbReference type="EC" id="2.7.13.3"/>
    </reaction>
</comment>
<evidence type="ECO:0000256" key="5">
    <source>
        <dbReference type="ARBA" id="ARBA00022475"/>
    </source>
</evidence>
<evidence type="ECO:0000256" key="6">
    <source>
        <dbReference type="ARBA" id="ARBA00022553"/>
    </source>
</evidence>
<keyword evidence="10" id="KW-0418">Kinase</keyword>
<keyword evidence="13" id="KW-0902">Two-component regulatory system</keyword>
<dbReference type="SMART" id="SM00387">
    <property type="entry name" value="HATPase_c"/>
    <property type="match status" value="1"/>
</dbReference>
<dbReference type="InterPro" id="IPR003661">
    <property type="entry name" value="HisK_dim/P_dom"/>
</dbReference>
<name>A0A926USY7_9CYAN</name>
<feature type="domain" description="Response regulatory" evidence="19">
    <location>
        <begin position="435"/>
        <end position="556"/>
    </location>
</feature>
<keyword evidence="21" id="KW-1185">Reference proteome</keyword>
<evidence type="ECO:0000313" key="20">
    <source>
        <dbReference type="EMBL" id="MBD2150714.1"/>
    </source>
</evidence>
<dbReference type="Gene3D" id="1.10.287.130">
    <property type="match status" value="1"/>
</dbReference>
<keyword evidence="17" id="KW-0175">Coiled coil</keyword>
<dbReference type="EMBL" id="JACJPY010000032">
    <property type="protein sequence ID" value="MBD2150714.1"/>
    <property type="molecule type" value="Genomic_DNA"/>
</dbReference>
<feature type="modified residue" description="4-aspartylphosphate" evidence="16">
    <location>
        <position position="489"/>
    </location>
</feature>
<keyword evidence="8" id="KW-0812">Transmembrane</keyword>
<dbReference type="Gene3D" id="3.30.450.20">
    <property type="entry name" value="PAS domain"/>
    <property type="match status" value="1"/>
</dbReference>
<evidence type="ECO:0000313" key="21">
    <source>
        <dbReference type="Proteomes" id="UP000631421"/>
    </source>
</evidence>
<dbReference type="SMART" id="SM00388">
    <property type="entry name" value="HisKA"/>
    <property type="match status" value="1"/>
</dbReference>
<reference evidence="20" key="2">
    <citation type="submission" date="2020-08" db="EMBL/GenBank/DDBJ databases">
        <authorList>
            <person name="Chen M."/>
            <person name="Teng W."/>
            <person name="Zhao L."/>
            <person name="Hu C."/>
            <person name="Zhou Y."/>
            <person name="Han B."/>
            <person name="Song L."/>
            <person name="Shu W."/>
        </authorList>
    </citation>
    <scope>NUCLEOTIDE SEQUENCE</scope>
    <source>
        <strain evidence="20">FACHB-1277</strain>
    </source>
</reference>
<dbReference type="EC" id="2.7.13.3" evidence="4"/>
<dbReference type="InterPro" id="IPR036097">
    <property type="entry name" value="HisK_dim/P_sf"/>
</dbReference>
<dbReference type="InterPro" id="IPR003594">
    <property type="entry name" value="HATPase_dom"/>
</dbReference>
<dbReference type="CDD" id="cd17546">
    <property type="entry name" value="REC_hyHK_CKI1_RcsC-like"/>
    <property type="match status" value="1"/>
</dbReference>
<evidence type="ECO:0000256" key="4">
    <source>
        <dbReference type="ARBA" id="ARBA00012438"/>
    </source>
</evidence>
<keyword evidence="12" id="KW-1133">Transmembrane helix</keyword>
<sequence length="589" mass="65451">MESTSSQIQELRSTLGKMEIALGAVDSAIVWTNASGRIQWCNKSFDRLVGKLHIMILGKELSSLLPLHYDGILVPADKHPIALAMEEKGKISECYECYLGKQVSILEITSTYVEITVNEPKEISIVVTINDITEQQRSQTLLHQSKLELEKRVNLRTQELVELNERLNQQNHELQIAKQTAENSNKAKSSFLATMSHEIRTPMNAVIGMTGLLLETSLDAQQRDFVDTIHNSGEHLLNLINEILDFSKLEAREMQLEILDFDIESSLEEIADILAKPAHSKGLEIATFIHPDTPKYLQGDISRLRQILLNLTNNAIKFTEQGEVIIEVSPEAALGNSVVLRFAVIDTGIGISESSQSKLFQPFIQVDASTTRQYGGTGLGLAICKQLVELMGGEIYLESEEGKGSTFWFTVPFEMQPNKSSEDHSLGIENLRGLKVLVVDDSITNCNILYHQLKSWGMVVDVLIQSPDVIPCLLQAIEMGQPHHVAILDMQMPELDGEQLGIQIKSSTVLKNLHLIMLTSLDQSGAASRMLEIGFADYLCKPVRKARLLNSLVDTIAGTPDGQKLIKKNLINREVRTASKLRIFAHGGK</sequence>
<gene>
    <name evidence="20" type="ORF">H6F44_11375</name>
</gene>
<evidence type="ECO:0000256" key="13">
    <source>
        <dbReference type="ARBA" id="ARBA00023012"/>
    </source>
</evidence>
<evidence type="ECO:0000256" key="2">
    <source>
        <dbReference type="ARBA" id="ARBA00004651"/>
    </source>
</evidence>
<feature type="domain" description="Histidine kinase" evidence="18">
    <location>
        <begin position="194"/>
        <end position="415"/>
    </location>
</feature>
<dbReference type="Proteomes" id="UP000631421">
    <property type="component" value="Unassembled WGS sequence"/>
</dbReference>
<dbReference type="FunFam" id="3.30.565.10:FF:000010">
    <property type="entry name" value="Sensor histidine kinase RcsC"/>
    <property type="match status" value="1"/>
</dbReference>
<keyword evidence="9" id="KW-0547">Nucleotide-binding</keyword>
<dbReference type="SUPFAM" id="SSF55874">
    <property type="entry name" value="ATPase domain of HSP90 chaperone/DNA topoisomerase II/histidine kinase"/>
    <property type="match status" value="1"/>
</dbReference>
<evidence type="ECO:0000256" key="12">
    <source>
        <dbReference type="ARBA" id="ARBA00022989"/>
    </source>
</evidence>
<evidence type="ECO:0000256" key="16">
    <source>
        <dbReference type="PROSITE-ProRule" id="PRU00169"/>
    </source>
</evidence>
<dbReference type="GO" id="GO:0000155">
    <property type="term" value="F:phosphorelay sensor kinase activity"/>
    <property type="evidence" value="ECO:0007669"/>
    <property type="project" value="InterPro"/>
</dbReference>
<protein>
    <recommendedName>
        <fullName evidence="15">Circadian input-output histidine kinase CikA</fullName>
        <ecNumber evidence="4">2.7.13.3</ecNumber>
    </recommendedName>
</protein>
<evidence type="ECO:0000256" key="1">
    <source>
        <dbReference type="ARBA" id="ARBA00000085"/>
    </source>
</evidence>
<dbReference type="SUPFAM" id="SSF55785">
    <property type="entry name" value="PYP-like sensor domain (PAS domain)"/>
    <property type="match status" value="1"/>
</dbReference>
<dbReference type="Gene3D" id="3.40.50.2300">
    <property type="match status" value="1"/>
</dbReference>
<dbReference type="Pfam" id="PF02518">
    <property type="entry name" value="HATPase_c"/>
    <property type="match status" value="1"/>
</dbReference>
<reference evidence="20" key="1">
    <citation type="journal article" date="2015" name="ISME J.">
        <title>Draft Genome Sequence of Streptomyces incarnatus NRRL8089, which Produces the Nucleoside Antibiotic Sinefungin.</title>
        <authorList>
            <person name="Oshima K."/>
            <person name="Hattori M."/>
            <person name="Shimizu H."/>
            <person name="Fukuda K."/>
            <person name="Nemoto M."/>
            <person name="Inagaki K."/>
            <person name="Tamura T."/>
        </authorList>
    </citation>
    <scope>NUCLEOTIDE SEQUENCE</scope>
    <source>
        <strain evidence="20">FACHB-1277</strain>
    </source>
</reference>
<dbReference type="PANTHER" id="PTHR45339">
    <property type="entry name" value="HYBRID SIGNAL TRANSDUCTION HISTIDINE KINASE J"/>
    <property type="match status" value="1"/>
</dbReference>
<evidence type="ECO:0000259" key="19">
    <source>
        <dbReference type="PROSITE" id="PS50110"/>
    </source>
</evidence>
<dbReference type="PRINTS" id="PR00344">
    <property type="entry name" value="BCTRLSENSOR"/>
</dbReference>